<comment type="caution">
    <text evidence="1">The sequence shown here is derived from an EMBL/GenBank/DDBJ whole genome shotgun (WGS) entry which is preliminary data.</text>
</comment>
<name>A0A5D0UJS0_9ACTN</name>
<protein>
    <recommendedName>
        <fullName evidence="3">DUF4288 domain-containing protein</fullName>
    </recommendedName>
</protein>
<organism evidence="1 2">
    <name type="scientific">Actinomadura syzygii</name>
    <dbReference type="NCBI Taxonomy" id="1427538"/>
    <lineage>
        <taxon>Bacteria</taxon>
        <taxon>Bacillati</taxon>
        <taxon>Actinomycetota</taxon>
        <taxon>Actinomycetes</taxon>
        <taxon>Streptosporangiales</taxon>
        <taxon>Thermomonosporaceae</taxon>
        <taxon>Actinomadura</taxon>
    </lineage>
</organism>
<reference evidence="1 2" key="1">
    <citation type="submission" date="2019-08" db="EMBL/GenBank/DDBJ databases">
        <title>Actinomadura sp. nov. CYP1-5 isolated from mountain soil.</title>
        <authorList>
            <person name="Songsumanus A."/>
            <person name="Kuncharoen N."/>
            <person name="Kudo T."/>
            <person name="Yuki M."/>
            <person name="Igarashi Y."/>
            <person name="Tanasupawat S."/>
        </authorList>
    </citation>
    <scope>NUCLEOTIDE SEQUENCE [LARGE SCALE GENOMIC DNA]</scope>
    <source>
        <strain evidence="1 2">GKU157</strain>
    </source>
</reference>
<dbReference type="OrthoDB" id="3296292at2"/>
<dbReference type="Proteomes" id="UP000322634">
    <property type="component" value="Unassembled WGS sequence"/>
</dbReference>
<keyword evidence="2" id="KW-1185">Reference proteome</keyword>
<gene>
    <name evidence="1" type="ORF">FXF65_00755</name>
</gene>
<dbReference type="EMBL" id="VSFF01000001">
    <property type="protein sequence ID" value="TYC18334.1"/>
    <property type="molecule type" value="Genomic_DNA"/>
</dbReference>
<evidence type="ECO:0008006" key="3">
    <source>
        <dbReference type="Google" id="ProtNLM"/>
    </source>
</evidence>
<proteinExistence type="predicted"/>
<evidence type="ECO:0000313" key="1">
    <source>
        <dbReference type="EMBL" id="TYC18334.1"/>
    </source>
</evidence>
<dbReference type="AlphaFoldDB" id="A0A5D0UJS0"/>
<accession>A0A5D0UJS0</accession>
<evidence type="ECO:0000313" key="2">
    <source>
        <dbReference type="Proteomes" id="UP000322634"/>
    </source>
</evidence>
<sequence length="110" mass="12548">MSRAGWYGVRCVFRWVHEGRQVYEENVTVWRAGDFGEAIEKAEAGAFEYAAGCDGQYLEFAQAYFIGEDKVIGEGAEVFSLMRESELGERDYVTRYFDTGDERQGNVFLS</sequence>